<dbReference type="EMBL" id="REGN01006951">
    <property type="protein sequence ID" value="RNA07751.1"/>
    <property type="molecule type" value="Genomic_DNA"/>
</dbReference>
<keyword evidence="2" id="KW-1185">Reference proteome</keyword>
<dbReference type="Proteomes" id="UP000276133">
    <property type="component" value="Unassembled WGS sequence"/>
</dbReference>
<reference evidence="1 2" key="1">
    <citation type="journal article" date="2018" name="Sci. Rep.">
        <title>Genomic signatures of local adaptation to the degree of environmental predictability in rotifers.</title>
        <authorList>
            <person name="Franch-Gras L."/>
            <person name="Hahn C."/>
            <person name="Garcia-Roger E.M."/>
            <person name="Carmona M.J."/>
            <person name="Serra M."/>
            <person name="Gomez A."/>
        </authorList>
    </citation>
    <scope>NUCLEOTIDE SEQUENCE [LARGE SCALE GENOMIC DNA]</scope>
    <source>
        <strain evidence="1">HYR1</strain>
    </source>
</reference>
<organism evidence="1 2">
    <name type="scientific">Brachionus plicatilis</name>
    <name type="common">Marine rotifer</name>
    <name type="synonym">Brachionus muelleri</name>
    <dbReference type="NCBI Taxonomy" id="10195"/>
    <lineage>
        <taxon>Eukaryota</taxon>
        <taxon>Metazoa</taxon>
        <taxon>Spiralia</taxon>
        <taxon>Gnathifera</taxon>
        <taxon>Rotifera</taxon>
        <taxon>Eurotatoria</taxon>
        <taxon>Monogononta</taxon>
        <taxon>Pseudotrocha</taxon>
        <taxon>Ploima</taxon>
        <taxon>Brachionidae</taxon>
        <taxon>Brachionus</taxon>
    </lineage>
</organism>
<dbReference type="AlphaFoldDB" id="A0A3M7Q9V6"/>
<sequence>MSILISLCYLTCSMQSSKFLIEKIYENNLKNLTVCDSLIIKTLNDQSKYIFADYGPTAIVIHK</sequence>
<evidence type="ECO:0000313" key="1">
    <source>
        <dbReference type="EMBL" id="RNA07751.1"/>
    </source>
</evidence>
<gene>
    <name evidence="1" type="ORF">BpHYR1_005534</name>
</gene>
<protein>
    <submittedName>
        <fullName evidence="1">Uncharacterized protein</fullName>
    </submittedName>
</protein>
<evidence type="ECO:0000313" key="2">
    <source>
        <dbReference type="Proteomes" id="UP000276133"/>
    </source>
</evidence>
<name>A0A3M7Q9V6_BRAPC</name>
<accession>A0A3M7Q9V6</accession>
<comment type="caution">
    <text evidence="1">The sequence shown here is derived from an EMBL/GenBank/DDBJ whole genome shotgun (WGS) entry which is preliminary data.</text>
</comment>
<proteinExistence type="predicted"/>